<evidence type="ECO:0000256" key="7">
    <source>
        <dbReference type="ARBA" id="ARBA00058683"/>
    </source>
</evidence>
<dbReference type="EC" id="1.3.99.41" evidence="8"/>
<sequence>MPSYKAPLRDMKFAMLELFASSEEAIFPGFENLSEQDIEMILTEAAKFCENVLFPLNLSGDTEGCHWENREVKTPKGFKEAYHEFVSSGWASLACEPEFGGQGLPETIALTVEEMVCSSNLSFGLYPGLTRGAYQLLLKHGTDELKRHYLPKMVEGVWSGTMCLTEPHCGTDLGLVRTKALSQSDGSYKITGTKIFISSGEHDLTENIIHFVLARTPEGPVGVRGVSLFLVPKFLSNSDGGITERNLVYCDSIEHKMGLKGSATCVLNFEEAKGWLVGSLYKGVANMFTMMNNERLAVGNQGLGIAEIAYQNALSYAKERLQGRSLTGIKHPEKAADPIIVHPDVRKMLLTMKAYNEGNRMLGTWVASQVVRSQKAENENDREEAEEFVQLMTPIVKAFMTDCGTEVASLGVQVYGGHGYIHEYGMEQYLRDARIAQIYEGTNGVQALDLVGRKIPMATGRYLRRFFHPVYNYIQEKQGDEMLAEFIGPLQKAFDRLQQATISLAQRGLSNPDEIGAAASDYLRMFALTSHAYLWTKACEIAYAKKEGHERDFYESKIATARFFMQKILPQTSSLFACIMSGSKSLMEIKEEDFGPF</sequence>
<evidence type="ECO:0000259" key="13">
    <source>
        <dbReference type="Pfam" id="PF02771"/>
    </source>
</evidence>
<feature type="domain" description="Acyl-CoA dehydrogenase/oxidase C-terminal" evidence="11">
    <location>
        <begin position="282"/>
        <end position="449"/>
    </location>
</feature>
<dbReference type="SUPFAM" id="SSF47203">
    <property type="entry name" value="Acyl-CoA dehydrogenase C-terminal domain-like"/>
    <property type="match status" value="1"/>
</dbReference>
<evidence type="ECO:0000256" key="1">
    <source>
        <dbReference type="ARBA" id="ARBA00001974"/>
    </source>
</evidence>
<evidence type="ECO:0000256" key="9">
    <source>
        <dbReference type="ARBA" id="ARBA00069043"/>
    </source>
</evidence>
<comment type="function">
    <text evidence="7">Involved in the assimilation of dimethylsulphoniopropionate (DMSP), an important compound in the fixation of carbon in marine phytoplankton, by mediating the conversion of 3-(methylthio)propanoyl-CoA (MMPA-CoA) to 3-(methylthio)acryloyl-CoA (MTA-CoA).</text>
</comment>
<comment type="cofactor">
    <cofactor evidence="1 10">
        <name>FAD</name>
        <dbReference type="ChEBI" id="CHEBI:57692"/>
    </cofactor>
</comment>
<evidence type="ECO:0000256" key="5">
    <source>
        <dbReference type="ARBA" id="ARBA00023002"/>
    </source>
</evidence>
<proteinExistence type="inferred from homology"/>
<dbReference type="InterPro" id="IPR009075">
    <property type="entry name" value="AcylCo_DH/oxidase_C"/>
</dbReference>
<dbReference type="InterPro" id="IPR013786">
    <property type="entry name" value="AcylCoA_DH/ox_N"/>
</dbReference>
<comment type="caution">
    <text evidence="15">The sequence shown here is derived from an EMBL/GenBank/DDBJ whole genome shotgun (WGS) entry which is preliminary data.</text>
</comment>
<dbReference type="InterPro" id="IPR025878">
    <property type="entry name" value="Acyl-CoA_dh-like_C_dom"/>
</dbReference>
<dbReference type="PANTHER" id="PTHR42803:SF1">
    <property type="entry name" value="BROAD-SPECIFICITY LINEAR ACYL-COA DEHYDROGENASE FADE5"/>
    <property type="match status" value="1"/>
</dbReference>
<dbReference type="EMBL" id="JAFKGL010000010">
    <property type="protein sequence ID" value="MBN9412364.1"/>
    <property type="molecule type" value="Genomic_DNA"/>
</dbReference>
<comment type="catalytic activity">
    <reaction evidence="6">
        <text>3-(methylsulfanyl)propanoyl-CoA + oxidized [electron-transfer flavoprotein] + H(+) = 3-(methylsulfanyl)acryloyl-CoA + reduced [electron-transfer flavoprotein]</text>
        <dbReference type="Rhea" id="RHEA:52612"/>
        <dbReference type="Rhea" id="RHEA-COMP:10685"/>
        <dbReference type="Rhea" id="RHEA-COMP:10686"/>
        <dbReference type="ChEBI" id="CHEBI:15378"/>
        <dbReference type="ChEBI" id="CHEBI:57692"/>
        <dbReference type="ChEBI" id="CHEBI:58307"/>
        <dbReference type="ChEBI" id="CHEBI:82815"/>
        <dbReference type="ChEBI" id="CHEBI:84994"/>
        <dbReference type="EC" id="1.3.99.41"/>
    </reaction>
    <physiologicalReaction direction="left-to-right" evidence="6">
        <dbReference type="Rhea" id="RHEA:52613"/>
    </physiologicalReaction>
</comment>
<feature type="domain" description="Acetyl-CoA dehydrogenase-like C-terminal" evidence="14">
    <location>
        <begin position="470"/>
        <end position="589"/>
    </location>
</feature>
<dbReference type="InterPro" id="IPR009100">
    <property type="entry name" value="AcylCoA_DH/oxidase_NM_dom_sf"/>
</dbReference>
<evidence type="ECO:0000259" key="14">
    <source>
        <dbReference type="Pfam" id="PF12806"/>
    </source>
</evidence>
<protein>
    <recommendedName>
        <fullName evidence="9">3-methylmercaptopropionyl-CoA dehydrogenase</fullName>
        <ecNumber evidence="8">1.3.99.41</ecNumber>
    </recommendedName>
</protein>
<evidence type="ECO:0000256" key="4">
    <source>
        <dbReference type="ARBA" id="ARBA00022827"/>
    </source>
</evidence>
<dbReference type="Proteomes" id="UP000664414">
    <property type="component" value="Unassembled WGS sequence"/>
</dbReference>
<dbReference type="Pfam" id="PF02770">
    <property type="entry name" value="Acyl-CoA_dh_M"/>
    <property type="match status" value="1"/>
</dbReference>
<reference evidence="15" key="1">
    <citation type="submission" date="2021-02" db="EMBL/GenBank/DDBJ databases">
        <title>Thiocyanate and organic carbon inputs drive convergent selection for specific autotrophic Afipia and Thiobacillus strains within complex microbiomes.</title>
        <authorList>
            <person name="Huddy R.J."/>
            <person name="Sachdeva R."/>
            <person name="Kadzinga F."/>
            <person name="Kantor R.S."/>
            <person name="Harrison S.T.L."/>
            <person name="Banfield J.F."/>
        </authorList>
    </citation>
    <scope>NUCLEOTIDE SEQUENCE</scope>
    <source>
        <strain evidence="15">SCN18_10_11_15_R4_P_38_20</strain>
    </source>
</reference>
<dbReference type="Gene3D" id="1.20.140.10">
    <property type="entry name" value="Butyryl-CoA Dehydrogenase, subunit A, domain 3"/>
    <property type="match status" value="1"/>
</dbReference>
<keyword evidence="4 10" id="KW-0274">FAD</keyword>
<evidence type="ECO:0000256" key="3">
    <source>
        <dbReference type="ARBA" id="ARBA00022630"/>
    </source>
</evidence>
<dbReference type="Pfam" id="PF02771">
    <property type="entry name" value="Acyl-CoA_dh_N"/>
    <property type="match status" value="1"/>
</dbReference>
<dbReference type="InterPro" id="IPR052166">
    <property type="entry name" value="Diverse_Acyl-CoA_DH"/>
</dbReference>
<dbReference type="SUPFAM" id="SSF56645">
    <property type="entry name" value="Acyl-CoA dehydrogenase NM domain-like"/>
    <property type="match status" value="1"/>
</dbReference>
<evidence type="ECO:0000313" key="16">
    <source>
        <dbReference type="Proteomes" id="UP000664414"/>
    </source>
</evidence>
<keyword evidence="5 10" id="KW-0560">Oxidoreductase</keyword>
<evidence type="ECO:0000259" key="12">
    <source>
        <dbReference type="Pfam" id="PF02770"/>
    </source>
</evidence>
<dbReference type="InterPro" id="IPR046373">
    <property type="entry name" value="Acyl-CoA_Oxase/DH_mid-dom_sf"/>
</dbReference>
<evidence type="ECO:0000256" key="6">
    <source>
        <dbReference type="ARBA" id="ARBA00051388"/>
    </source>
</evidence>
<evidence type="ECO:0000256" key="8">
    <source>
        <dbReference type="ARBA" id="ARBA00066694"/>
    </source>
</evidence>
<dbReference type="GO" id="GO:0016627">
    <property type="term" value="F:oxidoreductase activity, acting on the CH-CH group of donors"/>
    <property type="evidence" value="ECO:0007669"/>
    <property type="project" value="InterPro"/>
</dbReference>
<dbReference type="Pfam" id="PF00441">
    <property type="entry name" value="Acyl-CoA_dh_1"/>
    <property type="match status" value="1"/>
</dbReference>
<accession>A0A8J7TUW1</accession>
<dbReference type="InterPro" id="IPR006091">
    <property type="entry name" value="Acyl-CoA_Oxase/DH_mid-dom"/>
</dbReference>
<dbReference type="AlphaFoldDB" id="A0A8J7TUW1"/>
<dbReference type="InterPro" id="IPR036250">
    <property type="entry name" value="AcylCo_DH-like_C"/>
</dbReference>
<evidence type="ECO:0000256" key="2">
    <source>
        <dbReference type="ARBA" id="ARBA00009347"/>
    </source>
</evidence>
<evidence type="ECO:0000256" key="10">
    <source>
        <dbReference type="RuleBase" id="RU362125"/>
    </source>
</evidence>
<name>A0A8J7TUW1_9PROT</name>
<feature type="domain" description="Acyl-CoA dehydrogenase/oxidase N-terminal" evidence="13">
    <location>
        <begin position="37"/>
        <end position="156"/>
    </location>
</feature>
<dbReference type="GO" id="GO:0050660">
    <property type="term" value="F:flavin adenine dinucleotide binding"/>
    <property type="evidence" value="ECO:0007669"/>
    <property type="project" value="InterPro"/>
</dbReference>
<dbReference type="PANTHER" id="PTHR42803">
    <property type="entry name" value="ACYL-COA DEHYDROGENASE"/>
    <property type="match status" value="1"/>
</dbReference>
<dbReference type="Gene3D" id="2.40.110.10">
    <property type="entry name" value="Butyryl-CoA Dehydrogenase, subunit A, domain 2"/>
    <property type="match status" value="1"/>
</dbReference>
<feature type="domain" description="Acyl-CoA oxidase/dehydrogenase middle" evidence="12">
    <location>
        <begin position="162"/>
        <end position="271"/>
    </location>
</feature>
<gene>
    <name evidence="15" type="ORF">J0H12_00355</name>
</gene>
<dbReference type="Pfam" id="PF12806">
    <property type="entry name" value="Acyl-CoA_dh_C"/>
    <property type="match status" value="1"/>
</dbReference>
<organism evidence="15 16">
    <name type="scientific">Candidatus Paracaedimonas acanthamoebae</name>
    <dbReference type="NCBI Taxonomy" id="244581"/>
    <lineage>
        <taxon>Bacteria</taxon>
        <taxon>Pseudomonadati</taxon>
        <taxon>Pseudomonadota</taxon>
        <taxon>Alphaproteobacteria</taxon>
        <taxon>Holosporales</taxon>
        <taxon>Caedimonadaceae</taxon>
        <taxon>Candidatus Paracaedimonas</taxon>
    </lineage>
</organism>
<dbReference type="Gene3D" id="1.10.540.10">
    <property type="entry name" value="Acyl-CoA dehydrogenase/oxidase, N-terminal domain"/>
    <property type="match status" value="1"/>
</dbReference>
<dbReference type="InterPro" id="IPR037069">
    <property type="entry name" value="AcylCoA_DH/ox_N_sf"/>
</dbReference>
<dbReference type="FunFam" id="2.40.110.10:FF:000031">
    <property type="entry name" value="Acyl-CoA dehydrogenase, putative"/>
    <property type="match status" value="1"/>
</dbReference>
<keyword evidence="3 10" id="KW-0285">Flavoprotein</keyword>
<evidence type="ECO:0000313" key="15">
    <source>
        <dbReference type="EMBL" id="MBN9412364.1"/>
    </source>
</evidence>
<comment type="similarity">
    <text evidence="2 10">Belongs to the acyl-CoA dehydrogenase family.</text>
</comment>
<evidence type="ECO:0000259" key="11">
    <source>
        <dbReference type="Pfam" id="PF00441"/>
    </source>
</evidence>